<dbReference type="AlphaFoldDB" id="A0A6J4HRN2"/>
<dbReference type="GO" id="GO:0050660">
    <property type="term" value="F:flavin adenine dinucleotide binding"/>
    <property type="evidence" value="ECO:0007669"/>
    <property type="project" value="UniProtKB-UniRule"/>
</dbReference>
<keyword evidence="8 11" id="KW-0520">NAD</keyword>
<gene>
    <name evidence="11" type="primary">mnmG</name>
    <name evidence="11" type="synonym">gidA</name>
    <name evidence="13" type="ORF">AVDCRST_MAG04-1124</name>
</gene>
<evidence type="ECO:0000313" key="13">
    <source>
        <dbReference type="EMBL" id="CAA9230990.1"/>
    </source>
</evidence>
<feature type="domain" description="tRNA uridine 5-carboxymethylaminomethyl modification enzyme C-terminal subdomain" evidence="12">
    <location>
        <begin position="542"/>
        <end position="613"/>
    </location>
</feature>
<keyword evidence="5 11" id="KW-0285">Flavoprotein</keyword>
<dbReference type="InterPro" id="IPR002218">
    <property type="entry name" value="MnmG-rel"/>
</dbReference>
<name>A0A6J4HRN2_9PROT</name>
<dbReference type="InterPro" id="IPR036188">
    <property type="entry name" value="FAD/NAD-bd_sf"/>
</dbReference>
<evidence type="ECO:0000256" key="5">
    <source>
        <dbReference type="ARBA" id="ARBA00022630"/>
    </source>
</evidence>
<dbReference type="GO" id="GO:0030488">
    <property type="term" value="P:tRNA methylation"/>
    <property type="evidence" value="ECO:0007669"/>
    <property type="project" value="TreeGrafter"/>
</dbReference>
<dbReference type="EMBL" id="CADCTL010000082">
    <property type="protein sequence ID" value="CAA9230990.1"/>
    <property type="molecule type" value="Genomic_DNA"/>
</dbReference>
<comment type="function">
    <text evidence="2 11">NAD-binding protein involved in the addition of a carboxymethylaminomethyl (cmnm) group at the wobble position (U34) of certain tRNAs, forming tRNA-cmnm(5)s(2)U34.</text>
</comment>
<dbReference type="InterPro" id="IPR049312">
    <property type="entry name" value="GIDA_C_N"/>
</dbReference>
<evidence type="ECO:0000256" key="7">
    <source>
        <dbReference type="ARBA" id="ARBA00022827"/>
    </source>
</evidence>
<reference evidence="13" key="1">
    <citation type="submission" date="2020-02" db="EMBL/GenBank/DDBJ databases">
        <authorList>
            <person name="Meier V. D."/>
        </authorList>
    </citation>
    <scope>NUCLEOTIDE SEQUENCE</scope>
    <source>
        <strain evidence="13">AVDCRST_MAG04</strain>
    </source>
</reference>
<evidence type="ECO:0000256" key="9">
    <source>
        <dbReference type="ARBA" id="ARBA00025948"/>
    </source>
</evidence>
<dbReference type="FunFam" id="3.50.50.60:FF:000002">
    <property type="entry name" value="tRNA uridine 5-carboxymethylaminomethyl modification enzyme MnmG"/>
    <property type="match status" value="1"/>
</dbReference>
<comment type="caution">
    <text evidence="11">Lacks conserved residue(s) required for the propagation of feature annotation.</text>
</comment>
<organism evidence="13">
    <name type="scientific">uncultured Acetobacteraceae bacterium</name>
    <dbReference type="NCBI Taxonomy" id="169975"/>
    <lineage>
        <taxon>Bacteria</taxon>
        <taxon>Pseudomonadati</taxon>
        <taxon>Pseudomonadota</taxon>
        <taxon>Alphaproteobacteria</taxon>
        <taxon>Acetobacterales</taxon>
        <taxon>Acetobacteraceae</taxon>
        <taxon>environmental samples</taxon>
    </lineage>
</organism>
<keyword evidence="11" id="KW-0963">Cytoplasm</keyword>
<evidence type="ECO:0000256" key="4">
    <source>
        <dbReference type="ARBA" id="ARBA00020461"/>
    </source>
</evidence>
<dbReference type="HAMAP" id="MF_00129">
    <property type="entry name" value="MnmG_GidA"/>
    <property type="match status" value="1"/>
</dbReference>
<dbReference type="PROSITE" id="PS01280">
    <property type="entry name" value="GIDA_1"/>
    <property type="match status" value="1"/>
</dbReference>
<dbReference type="InterPro" id="IPR020595">
    <property type="entry name" value="MnmG-rel_CS"/>
</dbReference>
<evidence type="ECO:0000256" key="2">
    <source>
        <dbReference type="ARBA" id="ARBA00003717"/>
    </source>
</evidence>
<dbReference type="Pfam" id="PF21680">
    <property type="entry name" value="GIDA_C_1st"/>
    <property type="match status" value="1"/>
</dbReference>
<evidence type="ECO:0000256" key="1">
    <source>
        <dbReference type="ARBA" id="ARBA00001974"/>
    </source>
</evidence>
<dbReference type="Gene3D" id="3.50.50.60">
    <property type="entry name" value="FAD/NAD(P)-binding domain"/>
    <property type="match status" value="2"/>
</dbReference>
<dbReference type="GO" id="GO:0002098">
    <property type="term" value="P:tRNA wobble uridine modification"/>
    <property type="evidence" value="ECO:0007669"/>
    <property type="project" value="InterPro"/>
</dbReference>
<accession>A0A6J4HRN2</accession>
<comment type="cofactor">
    <cofactor evidence="1 11">
        <name>FAD</name>
        <dbReference type="ChEBI" id="CHEBI:57692"/>
    </cofactor>
</comment>
<dbReference type="InterPro" id="IPR026904">
    <property type="entry name" value="MnmG_C"/>
</dbReference>
<dbReference type="Gene3D" id="1.10.150.570">
    <property type="entry name" value="GidA associated domain, C-terminal subdomain"/>
    <property type="match status" value="1"/>
</dbReference>
<keyword evidence="7 11" id="KW-0274">FAD</keyword>
<dbReference type="Pfam" id="PF13932">
    <property type="entry name" value="SAM_GIDA_C"/>
    <property type="match status" value="1"/>
</dbReference>
<feature type="binding site" evidence="11">
    <location>
        <begin position="272"/>
        <end position="286"/>
    </location>
    <ligand>
        <name>NAD(+)</name>
        <dbReference type="ChEBI" id="CHEBI:57540"/>
    </ligand>
</feature>
<evidence type="ECO:0000256" key="11">
    <source>
        <dbReference type="HAMAP-Rule" id="MF_00129"/>
    </source>
</evidence>
<dbReference type="Pfam" id="PF01134">
    <property type="entry name" value="GIDA"/>
    <property type="match status" value="1"/>
</dbReference>
<dbReference type="InterPro" id="IPR047001">
    <property type="entry name" value="MnmG_C_subdom"/>
</dbReference>
<evidence type="ECO:0000256" key="10">
    <source>
        <dbReference type="ARBA" id="ARBA00031800"/>
    </source>
</evidence>
<evidence type="ECO:0000256" key="8">
    <source>
        <dbReference type="ARBA" id="ARBA00023027"/>
    </source>
</evidence>
<dbReference type="InterPro" id="IPR044920">
    <property type="entry name" value="MnmG_C_subdom_sf"/>
</dbReference>
<dbReference type="PANTHER" id="PTHR11806">
    <property type="entry name" value="GLUCOSE INHIBITED DIVISION PROTEIN A"/>
    <property type="match status" value="1"/>
</dbReference>
<sequence length="616" mass="65556">MRDETWDVVVVGGGHAGCEAAAAAARCGARTLLLTHRVDTIGEMSCNPAIGGIGKGHLVREIDALDGIMGRAADASGIHFKLLNRSKGPAVRGPRAQADRKLYRAAVQSMLRATPNLTIRGDAVEDLRLGPGNAVIGVETASGLRVAAGAVVITTGTFLRGEIHIGDKRVPAGRAGEAPALGLAAALRRLGLPLGRMKTGTPPRLDGRTVDWDALEAQPGDDPPEPLSFMTERIGNRQIACAITATTRATHAIIRENLHRSAAYGGGIEGRGPRYCPSVEDKVVRFAERERHQIFLEPEGLDDDTVYPNGISTSLPEEVQARVVASIPGLERARITRPGYAIEYDHVDPRCLDPTLEVRAAEGLFLAGQINGTTGYEEAAAQGIMAGLNAACRAAGRTPDRVLGRAEAYIGVLVDDLVLQGVTEPYRMLTARSEYRLTLRADNAVSRIGMRGVAWGCIGTERAGSQKTYLDGLRAARERAKQVGASPAYYAARGVPINQDGRWRSAFEVLGSAGGLLEALRGVFPWLNDVQPRVVHELAAEALYAPYLARQAESLRMLQAEERVALPAGLDFSAVPGLSLEMRQRLEAAKPSNLGAASRVPGITPAALAALTVHLR</sequence>
<dbReference type="NCBIfam" id="TIGR00136">
    <property type="entry name" value="mnmG_gidA"/>
    <property type="match status" value="1"/>
</dbReference>
<dbReference type="PRINTS" id="PR00411">
    <property type="entry name" value="PNDRDTASEI"/>
</dbReference>
<dbReference type="SMART" id="SM01228">
    <property type="entry name" value="GIDA_assoc_3"/>
    <property type="match status" value="1"/>
</dbReference>
<evidence type="ECO:0000256" key="3">
    <source>
        <dbReference type="ARBA" id="ARBA00007653"/>
    </source>
</evidence>
<protein>
    <recommendedName>
        <fullName evidence="4 11">tRNA uridine 5-carboxymethylaminomethyl modification enzyme MnmG</fullName>
    </recommendedName>
    <alternativeName>
        <fullName evidence="10 11">Glucose-inhibited division protein A</fullName>
    </alternativeName>
</protein>
<comment type="similarity">
    <text evidence="3 11">Belongs to the MnmG family.</text>
</comment>
<comment type="subcellular location">
    <subcellularLocation>
        <location evidence="11">Cytoplasm</location>
    </subcellularLocation>
</comment>
<comment type="subunit">
    <text evidence="9 11">Homodimer. Heterotetramer of two MnmE and two MnmG subunits.</text>
</comment>
<dbReference type="PANTHER" id="PTHR11806:SF0">
    <property type="entry name" value="PROTEIN MTO1 HOMOLOG, MITOCHONDRIAL"/>
    <property type="match status" value="1"/>
</dbReference>
<dbReference type="PROSITE" id="PS01281">
    <property type="entry name" value="GIDA_2"/>
    <property type="match status" value="1"/>
</dbReference>
<dbReference type="FunFam" id="3.50.50.60:FF:000082">
    <property type="entry name" value="protein MTO1 homolog, mitochondrial isoform X1"/>
    <property type="match status" value="1"/>
</dbReference>
<dbReference type="InterPro" id="IPR004416">
    <property type="entry name" value="MnmG"/>
</dbReference>
<evidence type="ECO:0000256" key="6">
    <source>
        <dbReference type="ARBA" id="ARBA00022694"/>
    </source>
</evidence>
<dbReference type="FunFam" id="1.10.150.570:FF:000001">
    <property type="entry name" value="tRNA uridine 5-carboxymethylaminomethyl modification enzyme MnmG"/>
    <property type="match status" value="1"/>
</dbReference>
<dbReference type="GO" id="GO:0005829">
    <property type="term" value="C:cytosol"/>
    <property type="evidence" value="ECO:0007669"/>
    <property type="project" value="TreeGrafter"/>
</dbReference>
<feature type="binding site" evidence="11">
    <location>
        <begin position="12"/>
        <end position="17"/>
    </location>
    <ligand>
        <name>FAD</name>
        <dbReference type="ChEBI" id="CHEBI:57692"/>
    </ligand>
</feature>
<proteinExistence type="inferred from homology"/>
<keyword evidence="6 11" id="KW-0819">tRNA processing</keyword>
<evidence type="ECO:0000259" key="12">
    <source>
        <dbReference type="SMART" id="SM01228"/>
    </source>
</evidence>
<dbReference type="SUPFAM" id="SSF51905">
    <property type="entry name" value="FAD/NAD(P)-binding domain"/>
    <property type="match status" value="1"/>
</dbReference>
<dbReference type="InterPro" id="IPR040131">
    <property type="entry name" value="MnmG_N"/>
</dbReference>